<feature type="domain" description="DUF1996" evidence="3">
    <location>
        <begin position="42"/>
        <end position="273"/>
    </location>
</feature>
<keyword evidence="5" id="KW-1185">Reference proteome</keyword>
<accession>A0A6A6XQT5</accession>
<evidence type="ECO:0000313" key="5">
    <source>
        <dbReference type="Proteomes" id="UP000799757"/>
    </source>
</evidence>
<sequence>MLSNLFALTAGLAATASAFDCSGPYFSFYNRGGNALSYQRLDPALFPGTESPHLHSFDGGDGLTSSMGFDTTQGSSCTTARIKPDKSLYWRPTLFWNGNNTGFYRVPDKFLKIYYKFGDSGNVRANVTEFPEDFKMIAGNPFKRSDDGNNPGGIKWSCKGENYVSIDAVGFPKGFTSCKEGLATEITFPSCWNGKAIDPANPSAHMAWPTAGGTGINACPTGFQQARFPTIFIEFWYDVSAFDGQYGANDIPWVLSNGDPTGFGFHADFLNGWEKGILAKATAENGYCNCGCGCGNDQMKTCFGADNVNDDSDSAFKSCSANAIFAGDDATSVQKLPGCNPIQPGPALATQATGEGCSAADSASTPVASVASTLSSALPSISISVAQKQADYPSDGGYGSATPTLEPTSTSFSSSSVSIYTPTAVSDGGTLGLVFSDEATNPPSLVKPTSPPPLSLPTGGCKVPVYITITPTVTVTVGAIANATTCDNTPSTTTLTERTTVTVPATGYKHRRHGDLHHKN</sequence>
<protein>
    <recommendedName>
        <fullName evidence="3">DUF1996 domain-containing protein</fullName>
    </recommendedName>
</protein>
<dbReference type="Proteomes" id="UP000799757">
    <property type="component" value="Unassembled WGS sequence"/>
</dbReference>
<evidence type="ECO:0000256" key="1">
    <source>
        <dbReference type="SAM" id="MobiDB-lite"/>
    </source>
</evidence>
<feature type="compositionally biased region" description="Low complexity" evidence="1">
    <location>
        <begin position="402"/>
        <end position="415"/>
    </location>
</feature>
<dbReference type="PANTHER" id="PTHR43662:SF5">
    <property type="entry name" value="DUF1996 DOMAIN-CONTAINING PROTEIN"/>
    <property type="match status" value="1"/>
</dbReference>
<dbReference type="Pfam" id="PF09362">
    <property type="entry name" value="DUF1996"/>
    <property type="match status" value="1"/>
</dbReference>
<gene>
    <name evidence="4" type="ORF">K505DRAFT_102561</name>
</gene>
<evidence type="ECO:0000313" key="4">
    <source>
        <dbReference type="EMBL" id="KAF2798513.1"/>
    </source>
</evidence>
<feature type="signal peptide" evidence="2">
    <location>
        <begin position="1"/>
        <end position="18"/>
    </location>
</feature>
<name>A0A6A6XQT5_9PLEO</name>
<evidence type="ECO:0000259" key="3">
    <source>
        <dbReference type="Pfam" id="PF09362"/>
    </source>
</evidence>
<dbReference type="OrthoDB" id="74764at2759"/>
<organism evidence="4 5">
    <name type="scientific">Melanomma pulvis-pyrius CBS 109.77</name>
    <dbReference type="NCBI Taxonomy" id="1314802"/>
    <lineage>
        <taxon>Eukaryota</taxon>
        <taxon>Fungi</taxon>
        <taxon>Dikarya</taxon>
        <taxon>Ascomycota</taxon>
        <taxon>Pezizomycotina</taxon>
        <taxon>Dothideomycetes</taxon>
        <taxon>Pleosporomycetidae</taxon>
        <taxon>Pleosporales</taxon>
        <taxon>Melanommataceae</taxon>
        <taxon>Melanomma</taxon>
    </lineage>
</organism>
<dbReference type="PANTHER" id="PTHR43662">
    <property type="match status" value="1"/>
</dbReference>
<reference evidence="4" key="1">
    <citation type="journal article" date="2020" name="Stud. Mycol.">
        <title>101 Dothideomycetes genomes: a test case for predicting lifestyles and emergence of pathogens.</title>
        <authorList>
            <person name="Haridas S."/>
            <person name="Albert R."/>
            <person name="Binder M."/>
            <person name="Bloem J."/>
            <person name="Labutti K."/>
            <person name="Salamov A."/>
            <person name="Andreopoulos B."/>
            <person name="Baker S."/>
            <person name="Barry K."/>
            <person name="Bills G."/>
            <person name="Bluhm B."/>
            <person name="Cannon C."/>
            <person name="Castanera R."/>
            <person name="Culley D."/>
            <person name="Daum C."/>
            <person name="Ezra D."/>
            <person name="Gonzalez J."/>
            <person name="Henrissat B."/>
            <person name="Kuo A."/>
            <person name="Liang C."/>
            <person name="Lipzen A."/>
            <person name="Lutzoni F."/>
            <person name="Magnuson J."/>
            <person name="Mondo S."/>
            <person name="Nolan M."/>
            <person name="Ohm R."/>
            <person name="Pangilinan J."/>
            <person name="Park H.-J."/>
            <person name="Ramirez L."/>
            <person name="Alfaro M."/>
            <person name="Sun H."/>
            <person name="Tritt A."/>
            <person name="Yoshinaga Y."/>
            <person name="Zwiers L.-H."/>
            <person name="Turgeon B."/>
            <person name="Goodwin S."/>
            <person name="Spatafora J."/>
            <person name="Crous P."/>
            <person name="Grigoriev I."/>
        </authorList>
    </citation>
    <scope>NUCLEOTIDE SEQUENCE</scope>
    <source>
        <strain evidence="4">CBS 109.77</strain>
    </source>
</reference>
<proteinExistence type="predicted"/>
<dbReference type="AlphaFoldDB" id="A0A6A6XQT5"/>
<evidence type="ECO:0000256" key="2">
    <source>
        <dbReference type="SAM" id="SignalP"/>
    </source>
</evidence>
<dbReference type="EMBL" id="MU001782">
    <property type="protein sequence ID" value="KAF2798513.1"/>
    <property type="molecule type" value="Genomic_DNA"/>
</dbReference>
<feature type="chain" id="PRO_5025671103" description="DUF1996 domain-containing protein" evidence="2">
    <location>
        <begin position="19"/>
        <end position="520"/>
    </location>
</feature>
<feature type="region of interest" description="Disordered" evidence="1">
    <location>
        <begin position="394"/>
        <end position="415"/>
    </location>
</feature>
<keyword evidence="2" id="KW-0732">Signal</keyword>
<dbReference type="InterPro" id="IPR018535">
    <property type="entry name" value="DUF1996"/>
</dbReference>